<dbReference type="InterPro" id="IPR027304">
    <property type="entry name" value="Trigger_fact/SurA_dom_sf"/>
</dbReference>
<gene>
    <name evidence="14" type="primary">ppiD</name>
    <name evidence="14" type="ORF">SSPSH_001604</name>
</gene>
<dbReference type="SUPFAM" id="SSF109998">
    <property type="entry name" value="Triger factor/SurA peptide-binding domain-like"/>
    <property type="match status" value="1"/>
</dbReference>
<dbReference type="PANTHER" id="PTHR47529">
    <property type="entry name" value="PEPTIDYL-PROLYL CIS-TRANS ISOMERASE D"/>
    <property type="match status" value="1"/>
</dbReference>
<evidence type="ECO:0000256" key="7">
    <source>
        <dbReference type="ARBA" id="ARBA00023186"/>
    </source>
</evidence>
<evidence type="ECO:0000313" key="15">
    <source>
        <dbReference type="Proteomes" id="UP000006242"/>
    </source>
</evidence>
<reference evidence="14 15" key="2">
    <citation type="journal article" date="2013" name="PLoS ONE">
        <title>INDIGO - INtegrated Data Warehouse of MIcrobial GenOmes with Examples from the Red Sea Extremophiles.</title>
        <authorList>
            <person name="Alam I."/>
            <person name="Antunes A."/>
            <person name="Kamau A.A."/>
            <person name="Ba Alawi W."/>
            <person name="Kalkatawi M."/>
            <person name="Stingl U."/>
            <person name="Bajic V.B."/>
        </authorList>
    </citation>
    <scope>NUCLEOTIDE SEQUENCE [LARGE SCALE GENOMIC DNA]</scope>
    <source>
        <strain evidence="14 15">E1L3A</strain>
    </source>
</reference>
<keyword evidence="5 12" id="KW-1133">Transmembrane helix</keyword>
<proteinExistence type="inferred from homology"/>
<keyword evidence="4 12" id="KW-0812">Transmembrane</keyword>
<keyword evidence="11 14" id="KW-0413">Isomerase</keyword>
<evidence type="ECO:0000256" key="4">
    <source>
        <dbReference type="ARBA" id="ARBA00022692"/>
    </source>
</evidence>
<dbReference type="RefSeq" id="WP_006915477.1">
    <property type="nucleotide sequence ID" value="NZ_AFNV02000009.1"/>
</dbReference>
<evidence type="ECO:0000256" key="3">
    <source>
        <dbReference type="ARBA" id="ARBA00022519"/>
    </source>
</evidence>
<dbReference type="STRING" id="1033802.SSPSH_001604"/>
<dbReference type="InterPro" id="IPR046357">
    <property type="entry name" value="PPIase_dom_sf"/>
</dbReference>
<dbReference type="Proteomes" id="UP000006242">
    <property type="component" value="Unassembled WGS sequence"/>
</dbReference>
<dbReference type="eggNOG" id="COG0760">
    <property type="taxonomic scope" value="Bacteria"/>
</dbReference>
<dbReference type="Pfam" id="PF13145">
    <property type="entry name" value="Rotamase_2"/>
    <property type="match status" value="1"/>
</dbReference>
<evidence type="ECO:0000256" key="12">
    <source>
        <dbReference type="SAM" id="Phobius"/>
    </source>
</evidence>
<protein>
    <recommendedName>
        <fullName evidence="9">Periplasmic chaperone PpiD</fullName>
    </recommendedName>
    <alternativeName>
        <fullName evidence="10">Periplasmic folding chaperone</fullName>
    </alternativeName>
</protein>
<feature type="transmembrane region" description="Helical" evidence="12">
    <location>
        <begin position="12"/>
        <end position="34"/>
    </location>
</feature>
<comment type="similarity">
    <text evidence="8">Belongs to the PpiD chaperone family.</text>
</comment>
<dbReference type="EMBL" id="AFNV02000009">
    <property type="protein sequence ID" value="ERJ19531.1"/>
    <property type="molecule type" value="Genomic_DNA"/>
</dbReference>
<organism evidence="14 15">
    <name type="scientific">Salinisphaera shabanensis E1L3A</name>
    <dbReference type="NCBI Taxonomy" id="1033802"/>
    <lineage>
        <taxon>Bacteria</taxon>
        <taxon>Pseudomonadati</taxon>
        <taxon>Pseudomonadota</taxon>
        <taxon>Gammaproteobacteria</taxon>
        <taxon>Salinisphaerales</taxon>
        <taxon>Salinisphaeraceae</taxon>
        <taxon>Salinisphaera</taxon>
    </lineage>
</organism>
<sequence length="625" mass="68668">MLQRIRDNASGPLAYVVVAVITLVFGVWGIGSYFTPSADPVVANVGGTDITRNQLENAYQQRYQRLRQMMGDNFDPSILNPERLRATVLDGLINREVMDQYAQDAGYRVTDGALLGAIRNDPQFQENGEFSAQRYRGLLAQAGIAPAQYEASLRQDLTSRQLRDEINESAFAAPAEVDQAYRLANQQRRVRYLSFDPASYRDGIEVDEAQIQTYYDDHPDAFKRPERVKLSYVSLDRSSAAADAGEPDEQTLRALFDENKQQFGEPERRSGGFLRVATGDDANAARDTIQELASASGDLQARAASNDNVEYESVDDAQRADLPQAVADSLFDLEPGKTSTPVKGPQAWYLVQLSQITPASEPSFDDTEVQAQLNAIASAQQGQQAFSDKSDRLESLAYEAPNDLDTLADELGLEIQTTDWVTRDGGSGIGQYDAVRKAAFTDAVLKDELNSTPIQLGAERQIVLRVAEHEPATRQPLDTVKDDIRERVIAREASQKAQAAADAALDKAKSGTSLQTLAQDGGAIEQKGFVQRSNRDVDPRILEAAFNISQPSEDAPGYRVTGTRDGDIALVAVDSVREAPASEAGTPRERFANQQRQYIAGLEYAVLGEYLRAQTDIEVNEDRIN</sequence>
<evidence type="ECO:0000256" key="6">
    <source>
        <dbReference type="ARBA" id="ARBA00023136"/>
    </source>
</evidence>
<evidence type="ECO:0000256" key="11">
    <source>
        <dbReference type="PROSITE-ProRule" id="PRU00278"/>
    </source>
</evidence>
<keyword evidence="15" id="KW-1185">Reference proteome</keyword>
<name>U2E727_9GAMM</name>
<dbReference type="GO" id="GO:0003755">
    <property type="term" value="F:peptidyl-prolyl cis-trans isomerase activity"/>
    <property type="evidence" value="ECO:0007669"/>
    <property type="project" value="UniProtKB-KW"/>
</dbReference>
<keyword evidence="6 12" id="KW-0472">Membrane</keyword>
<reference evidence="14 15" key="1">
    <citation type="journal article" date="2011" name="J. Bacteriol.">
        <title>Genome sequence of Salinisphaera shabanensis, a gammaproteobacterium from the harsh, variable environment of the brine-seawater interface of the Shaban Deep in the Red Sea.</title>
        <authorList>
            <person name="Antunes A."/>
            <person name="Alam I."/>
            <person name="Bajic V.B."/>
            <person name="Stingl U."/>
        </authorList>
    </citation>
    <scope>NUCLEOTIDE SEQUENCE [LARGE SCALE GENOMIC DNA]</scope>
    <source>
        <strain evidence="14 15">E1L3A</strain>
    </source>
</reference>
<dbReference type="PANTHER" id="PTHR47529:SF1">
    <property type="entry name" value="PERIPLASMIC CHAPERONE PPID"/>
    <property type="match status" value="1"/>
</dbReference>
<evidence type="ECO:0000256" key="9">
    <source>
        <dbReference type="ARBA" id="ARBA00040743"/>
    </source>
</evidence>
<evidence type="ECO:0000256" key="1">
    <source>
        <dbReference type="ARBA" id="ARBA00004382"/>
    </source>
</evidence>
<evidence type="ECO:0000256" key="5">
    <source>
        <dbReference type="ARBA" id="ARBA00022989"/>
    </source>
</evidence>
<dbReference type="InterPro" id="IPR000297">
    <property type="entry name" value="PPIase_PpiC"/>
</dbReference>
<keyword evidence="3" id="KW-0997">Cell inner membrane</keyword>
<dbReference type="OrthoDB" id="9812372at2"/>
<dbReference type="AlphaFoldDB" id="U2E727"/>
<keyword evidence="2" id="KW-1003">Cell membrane</keyword>
<accession>U2E727</accession>
<comment type="subcellular location">
    <subcellularLocation>
        <location evidence="1">Cell inner membrane</location>
        <topology evidence="1">Single-pass type II membrane protein</topology>
        <orientation evidence="1">Periplasmic side</orientation>
    </subcellularLocation>
</comment>
<dbReference type="InterPro" id="IPR052029">
    <property type="entry name" value="PpiD_chaperone"/>
</dbReference>
<dbReference type="Pfam" id="PF13624">
    <property type="entry name" value="SurA_N_3"/>
    <property type="match status" value="1"/>
</dbReference>
<keyword evidence="11" id="KW-0697">Rotamase</keyword>
<evidence type="ECO:0000256" key="8">
    <source>
        <dbReference type="ARBA" id="ARBA00038408"/>
    </source>
</evidence>
<dbReference type="PROSITE" id="PS50198">
    <property type="entry name" value="PPIC_PPIASE_2"/>
    <property type="match status" value="1"/>
</dbReference>
<evidence type="ECO:0000313" key="14">
    <source>
        <dbReference type="EMBL" id="ERJ19531.1"/>
    </source>
</evidence>
<feature type="domain" description="PpiC" evidence="13">
    <location>
        <begin position="225"/>
        <end position="355"/>
    </location>
</feature>
<dbReference type="GO" id="GO:0005886">
    <property type="term" value="C:plasma membrane"/>
    <property type="evidence" value="ECO:0007669"/>
    <property type="project" value="UniProtKB-SubCell"/>
</dbReference>
<evidence type="ECO:0000256" key="2">
    <source>
        <dbReference type="ARBA" id="ARBA00022475"/>
    </source>
</evidence>
<comment type="caution">
    <text evidence="14">The sequence shown here is derived from an EMBL/GenBank/DDBJ whole genome shotgun (WGS) entry which is preliminary data.</text>
</comment>
<dbReference type="Gene3D" id="1.10.4030.10">
    <property type="entry name" value="Porin chaperone SurA, peptide-binding domain"/>
    <property type="match status" value="1"/>
</dbReference>
<evidence type="ECO:0000259" key="13">
    <source>
        <dbReference type="PROSITE" id="PS50198"/>
    </source>
</evidence>
<dbReference type="Gene3D" id="3.10.50.40">
    <property type="match status" value="1"/>
</dbReference>
<keyword evidence="7" id="KW-0143">Chaperone</keyword>
<evidence type="ECO:0000256" key="10">
    <source>
        <dbReference type="ARBA" id="ARBA00042775"/>
    </source>
</evidence>